<dbReference type="KEGG" id="acad:UA74_12590"/>
<dbReference type="InterPro" id="IPR057326">
    <property type="entry name" value="KR_dom"/>
</dbReference>
<dbReference type="EMBL" id="CP016076">
    <property type="protein sequence ID" value="APU14578.1"/>
    <property type="molecule type" value="Genomic_DNA"/>
</dbReference>
<feature type="domain" description="Ketoreductase" evidence="4">
    <location>
        <begin position="243"/>
        <end position="428"/>
    </location>
</feature>
<dbReference type="Proteomes" id="UP000185511">
    <property type="component" value="Chromosome"/>
</dbReference>
<name>A0AAC9LB84_9PSEU</name>
<dbReference type="Pfam" id="PF13561">
    <property type="entry name" value="adh_short_C2"/>
    <property type="match status" value="1"/>
</dbReference>
<keyword evidence="2" id="KW-0560">Oxidoreductase</keyword>
<dbReference type="PRINTS" id="PR00081">
    <property type="entry name" value="GDHRDH"/>
</dbReference>
<evidence type="ECO:0000256" key="1">
    <source>
        <dbReference type="ARBA" id="ARBA00006484"/>
    </source>
</evidence>
<keyword evidence="6" id="KW-1185">Reference proteome</keyword>
<evidence type="ECO:0000256" key="3">
    <source>
        <dbReference type="SAM" id="MobiDB-lite"/>
    </source>
</evidence>
<dbReference type="PANTHER" id="PTHR42879">
    <property type="entry name" value="3-OXOACYL-(ACYL-CARRIER-PROTEIN) REDUCTASE"/>
    <property type="match status" value="1"/>
</dbReference>
<feature type="compositionally biased region" description="Low complexity" evidence="3">
    <location>
        <begin position="133"/>
        <end position="148"/>
    </location>
</feature>
<dbReference type="InterPro" id="IPR002347">
    <property type="entry name" value="SDR_fam"/>
</dbReference>
<organism evidence="5 6">
    <name type="scientific">Actinoalloteichus fjordicus</name>
    <dbReference type="NCBI Taxonomy" id="1612552"/>
    <lineage>
        <taxon>Bacteria</taxon>
        <taxon>Bacillati</taxon>
        <taxon>Actinomycetota</taxon>
        <taxon>Actinomycetes</taxon>
        <taxon>Pseudonocardiales</taxon>
        <taxon>Pseudonocardiaceae</taxon>
        <taxon>Actinoalloteichus</taxon>
    </lineage>
</organism>
<accession>A0AAC9LB84</accession>
<evidence type="ECO:0000259" key="4">
    <source>
        <dbReference type="SMART" id="SM00822"/>
    </source>
</evidence>
<dbReference type="SUPFAM" id="SSF51735">
    <property type="entry name" value="NAD(P)-binding Rossmann-fold domains"/>
    <property type="match status" value="1"/>
</dbReference>
<evidence type="ECO:0000313" key="5">
    <source>
        <dbReference type="EMBL" id="APU14578.1"/>
    </source>
</evidence>
<dbReference type="PRINTS" id="PR00080">
    <property type="entry name" value="SDRFAMILY"/>
</dbReference>
<evidence type="ECO:0000256" key="2">
    <source>
        <dbReference type="ARBA" id="ARBA00023002"/>
    </source>
</evidence>
<feature type="region of interest" description="Disordered" evidence="3">
    <location>
        <begin position="1"/>
        <end position="234"/>
    </location>
</feature>
<dbReference type="AlphaFoldDB" id="A0AAC9LB84"/>
<dbReference type="RefSeq" id="WP_232237734.1">
    <property type="nucleotide sequence ID" value="NZ_CP016076.1"/>
</dbReference>
<sequence>MGLSGMLRWGGRDRKRAEPGLGSTVQAASGADSSEPLTAPVEEASARRSGHRSTVGHRTAAGGRTSAGARTATGTRTPPGAKTVSNSLLLPEPAAPRADRDETTAGQSADVDPAATMTTDAENDARVAEALRRAAAGSASGGPSAPEVTSGSRAGLVASQPTTATAAGASPEIKHGTGTDVEVVGESSSGSATETAPDSDAGAAENSTADPEARPAATELGGGADHPPGPLDVHARDVAPEARVAMVTGASRGLGAAIAEALARRGLAVAINFVRDEAGAQEVRRRIGAAGGTAEIFRADVTDETQVADLCRAVRKRLGAVDVLVLNATGAQPAVKVEDLTWRDMLDQLEFFAKSPLLLVKEVIPEMRKRGHGRIVNIGSEVVELGVPESSAYVAAKAAQLGLTRSWARELAPHGITVNLVAPGWIPTERHGTVTEESGRAYLERVPVGRFGLVEEVGAAVAHLASVEAGFITGQRIAVNGGNTLA</sequence>
<feature type="compositionally biased region" description="Low complexity" evidence="3">
    <location>
        <begin position="56"/>
        <end position="81"/>
    </location>
</feature>
<reference evidence="6" key="1">
    <citation type="submission" date="2016-06" db="EMBL/GenBank/DDBJ databases">
        <title>Complete genome sequence of Actinoalloteichus fjordicus DSM 46855 (=ADI127-17), type strain of the new species Actinoalloteichus fjordicus.</title>
        <authorList>
            <person name="Ruckert C."/>
            <person name="Nouioui I."/>
            <person name="Willmese J."/>
            <person name="van Wezel G."/>
            <person name="Klenk H.-P."/>
            <person name="Kalinowski J."/>
            <person name="Zotchev S.B."/>
        </authorList>
    </citation>
    <scope>NUCLEOTIDE SEQUENCE [LARGE SCALE GENOMIC DNA]</scope>
    <source>
        <strain evidence="6">ADI127-7</strain>
    </source>
</reference>
<feature type="compositionally biased region" description="Low complexity" evidence="3">
    <location>
        <begin position="178"/>
        <end position="196"/>
    </location>
</feature>
<evidence type="ECO:0000313" key="6">
    <source>
        <dbReference type="Proteomes" id="UP000185511"/>
    </source>
</evidence>
<protein>
    <recommendedName>
        <fullName evidence="4">Ketoreductase domain-containing protein</fullName>
    </recommendedName>
</protein>
<feature type="compositionally biased region" description="Basic and acidic residues" evidence="3">
    <location>
        <begin position="123"/>
        <end position="132"/>
    </location>
</feature>
<dbReference type="PANTHER" id="PTHR42879:SF6">
    <property type="entry name" value="NADPH-DEPENDENT REDUCTASE BACG"/>
    <property type="match status" value="1"/>
</dbReference>
<dbReference type="InterPro" id="IPR036291">
    <property type="entry name" value="NAD(P)-bd_dom_sf"/>
</dbReference>
<comment type="similarity">
    <text evidence="1">Belongs to the short-chain dehydrogenases/reductases (SDR) family.</text>
</comment>
<dbReference type="GO" id="GO:0016491">
    <property type="term" value="F:oxidoreductase activity"/>
    <property type="evidence" value="ECO:0007669"/>
    <property type="project" value="UniProtKB-KW"/>
</dbReference>
<gene>
    <name evidence="5" type="ORF">UA74_12590</name>
</gene>
<proteinExistence type="inferred from homology"/>
<dbReference type="FunFam" id="3.40.50.720:FF:000173">
    <property type="entry name" value="3-oxoacyl-[acyl-carrier protein] reductase"/>
    <property type="match status" value="1"/>
</dbReference>
<dbReference type="SMART" id="SM00822">
    <property type="entry name" value="PKS_KR"/>
    <property type="match status" value="1"/>
</dbReference>
<feature type="compositionally biased region" description="Polar residues" evidence="3">
    <location>
        <begin position="23"/>
        <end position="36"/>
    </location>
</feature>
<dbReference type="Gene3D" id="3.40.50.720">
    <property type="entry name" value="NAD(P)-binding Rossmann-like Domain"/>
    <property type="match status" value="1"/>
</dbReference>
<dbReference type="InterPro" id="IPR050259">
    <property type="entry name" value="SDR"/>
</dbReference>